<evidence type="ECO:0000256" key="2">
    <source>
        <dbReference type="ARBA" id="ARBA00023054"/>
    </source>
</evidence>
<comment type="similarity">
    <text evidence="1">Belongs to the TPD52 family.</text>
</comment>
<evidence type="ECO:0000313" key="6">
    <source>
        <dbReference type="RefSeq" id="XP_012885845.1"/>
    </source>
</evidence>
<gene>
    <name evidence="6" type="primary">Tpd52l2</name>
</gene>
<dbReference type="KEGG" id="dord:105996342"/>
<evidence type="ECO:0000256" key="1">
    <source>
        <dbReference type="ARBA" id="ARBA00005702"/>
    </source>
</evidence>
<organism evidence="5 6">
    <name type="scientific">Dipodomys ordii</name>
    <name type="common">Ord's kangaroo rat</name>
    <dbReference type="NCBI Taxonomy" id="10020"/>
    <lineage>
        <taxon>Eukaryota</taxon>
        <taxon>Metazoa</taxon>
        <taxon>Chordata</taxon>
        <taxon>Craniata</taxon>
        <taxon>Vertebrata</taxon>
        <taxon>Euteleostomi</taxon>
        <taxon>Mammalia</taxon>
        <taxon>Eutheria</taxon>
        <taxon>Euarchontoglires</taxon>
        <taxon>Glires</taxon>
        <taxon>Rodentia</taxon>
        <taxon>Castorimorpha</taxon>
        <taxon>Heteromyidae</taxon>
        <taxon>Dipodomyinae</taxon>
        <taxon>Dipodomys</taxon>
    </lineage>
</organism>
<proteinExistence type="inferred from homology"/>
<dbReference type="GeneID" id="105996342"/>
<evidence type="ECO:0000256" key="4">
    <source>
        <dbReference type="SAM" id="SignalP"/>
    </source>
</evidence>
<dbReference type="Proteomes" id="UP000081671">
    <property type="component" value="Unplaced"/>
</dbReference>
<sequence>MTRRRGARHFRWLVCTRLATPGAARTAGASPPAPATPIRPQLPLGRRRTMDSAGQDINLNSPSKGMLSDFLTDVPVDPGVAARTPAVEGLSEAEEEELRAELVKLQEDPGNAFTGGTEDICCLVHCKLRDQQKARRHEELCNLQVI</sequence>
<feature type="signal peptide" evidence="4">
    <location>
        <begin position="1"/>
        <end position="24"/>
    </location>
</feature>
<dbReference type="InterPro" id="IPR007327">
    <property type="entry name" value="TPD52"/>
</dbReference>
<dbReference type="AlphaFoldDB" id="A0A1S3GAX1"/>
<protein>
    <submittedName>
        <fullName evidence="6">Tumor protein D54</fullName>
    </submittedName>
</protein>
<dbReference type="InParanoid" id="A0A1S3GAX1"/>
<feature type="region of interest" description="Disordered" evidence="3">
    <location>
        <begin position="23"/>
        <end position="44"/>
    </location>
</feature>
<dbReference type="CTD" id="7165"/>
<dbReference type="PANTHER" id="PTHR19307:SF13">
    <property type="entry name" value="TUMOR PROTEIN D54"/>
    <property type="match status" value="1"/>
</dbReference>
<dbReference type="GO" id="GO:0005737">
    <property type="term" value="C:cytoplasm"/>
    <property type="evidence" value="ECO:0007669"/>
    <property type="project" value="TreeGrafter"/>
</dbReference>
<accession>A0A1S3GAX1</accession>
<dbReference type="RefSeq" id="XP_012885845.1">
    <property type="nucleotide sequence ID" value="XM_013030391.1"/>
</dbReference>
<name>A0A1S3GAX1_DIPOR</name>
<keyword evidence="2" id="KW-0175">Coiled coil</keyword>
<feature type="chain" id="PRO_5010370097" evidence="4">
    <location>
        <begin position="25"/>
        <end position="146"/>
    </location>
</feature>
<dbReference type="STRING" id="10020.ENSDORP00000003466"/>
<keyword evidence="4" id="KW-0732">Signal</keyword>
<evidence type="ECO:0000313" key="5">
    <source>
        <dbReference type="Proteomes" id="UP000081671"/>
    </source>
</evidence>
<evidence type="ECO:0000256" key="3">
    <source>
        <dbReference type="SAM" id="MobiDB-lite"/>
    </source>
</evidence>
<dbReference type="PANTHER" id="PTHR19307">
    <property type="entry name" value="TUMOR PROTEIN D52"/>
    <property type="match status" value="1"/>
</dbReference>
<reference evidence="6" key="1">
    <citation type="submission" date="2025-08" db="UniProtKB">
        <authorList>
            <consortium name="RefSeq"/>
        </authorList>
    </citation>
    <scope>IDENTIFICATION</scope>
    <source>
        <tissue evidence="6">Kidney</tissue>
    </source>
</reference>
<keyword evidence="5" id="KW-1185">Reference proteome</keyword>
<dbReference type="OrthoDB" id="10000687at2759"/>